<dbReference type="InterPro" id="IPR011659">
    <property type="entry name" value="WD40"/>
</dbReference>
<dbReference type="GO" id="GO:0004177">
    <property type="term" value="F:aminopeptidase activity"/>
    <property type="evidence" value="ECO:0007669"/>
    <property type="project" value="UniProtKB-KW"/>
</dbReference>
<reference evidence="3" key="1">
    <citation type="submission" date="2017-04" db="EMBL/GenBank/DDBJ databases">
        <authorList>
            <person name="Varghese N."/>
            <person name="Submissions S."/>
        </authorList>
    </citation>
    <scope>NUCLEOTIDE SEQUENCE [LARGE SCALE GENOMIC DNA]</scope>
    <source>
        <strain evidence="3">DSM 9293</strain>
    </source>
</reference>
<dbReference type="Proteomes" id="UP000192660">
    <property type="component" value="Unassembled WGS sequence"/>
</dbReference>
<sequence>MNTKKLMPYGFWPSVLTPERMVELTKVFDVQWDQRGHDVVIFEKREGQSRLLRINPNYGFPRDLISTNPVVVRVNYGGGEYTVGSDAVFFVSRGRIYRKPLDDGLAEAVTKGNFQPASPTLSPNEEWICFVYNNKEEDGLAVVPAHPGPHKPVVLLTGYDFFMQPTWHPTGQQLAVIAWNHPSMPWDSPYLLLLDVSTDSQSLRLTQVTVLQGPDQGILFQPEFSPDGRYLAYVGEVDDLTQLFLYDLQTHQTRQLTHQNGELAMPAWRQGVRTIGWHHDSQHIYYIVNVEGKMNVWRTDIHGQNQVCLTADLPFDVYRQIAVSPKDNQIAMRAVSTTQPERIIVLHDDIDTPWHVIRYTTSNEIPQCYYARAQRLRWGHESHVRYGLYYPPTHPQYEDQGPPPMVVLLHGGPTGQAFMMFCAQAQFLATRGFAVLLVNHRGSTGYGKAYRESLRHQWGIYDVEDSISGVEYCIQEGLARRDAIYIMGASAGGLTVYNALIHYPGVFRAGITLYGVANLWTFSNETHKFERHYQDFLIGPLPEATAAYNDRSPVLHADKIQDPVAIFQGSQDPVVPLSQTLEMIAALKSHHVPVFYRVFEGEGHGWHSPKTVAQFYHDLEDFLHDSLKSPTD</sequence>
<dbReference type="RefSeq" id="WP_020372999.1">
    <property type="nucleotide sequence ID" value="NZ_FWWY01000001.1"/>
</dbReference>
<keyword evidence="3" id="KW-1185">Reference proteome</keyword>
<dbReference type="SUPFAM" id="SSF53474">
    <property type="entry name" value="alpha/beta-Hydrolases"/>
    <property type="match status" value="1"/>
</dbReference>
<dbReference type="EMBL" id="FWWY01000001">
    <property type="protein sequence ID" value="SMC06707.1"/>
    <property type="molecule type" value="Genomic_DNA"/>
</dbReference>
<dbReference type="InterPro" id="IPR001375">
    <property type="entry name" value="Peptidase_S9_cat"/>
</dbReference>
<feature type="domain" description="Peptidase S9 prolyl oligopeptidase catalytic" evidence="1">
    <location>
        <begin position="422"/>
        <end position="628"/>
    </location>
</feature>
<dbReference type="InterPro" id="IPR011042">
    <property type="entry name" value="6-blade_b-propeller_TolB-like"/>
</dbReference>
<protein>
    <submittedName>
        <fullName evidence="2">Dipeptidyl aminopeptidase/acylaminoacyl peptidase</fullName>
    </submittedName>
</protein>
<dbReference type="Pfam" id="PF00326">
    <property type="entry name" value="Peptidase_S9"/>
    <property type="match status" value="1"/>
</dbReference>
<dbReference type="STRING" id="28034.BFX07_10580"/>
<proteinExistence type="predicted"/>
<dbReference type="SUPFAM" id="SSF82171">
    <property type="entry name" value="DPP6 N-terminal domain-like"/>
    <property type="match status" value="1"/>
</dbReference>
<dbReference type="GO" id="GO:0008236">
    <property type="term" value="F:serine-type peptidase activity"/>
    <property type="evidence" value="ECO:0007669"/>
    <property type="project" value="InterPro"/>
</dbReference>
<dbReference type="InterPro" id="IPR050585">
    <property type="entry name" value="Xaa-Pro_dipeptidyl-ppase/CocE"/>
</dbReference>
<dbReference type="PANTHER" id="PTHR43056:SF5">
    <property type="entry name" value="PEPTIDASE S9 PROLYL OLIGOPEPTIDASE CATALYTIC DOMAIN-CONTAINING PROTEIN"/>
    <property type="match status" value="1"/>
</dbReference>
<dbReference type="OrthoDB" id="108903at2"/>
<name>A0A1W1WK95_SULTA</name>
<dbReference type="PANTHER" id="PTHR43056">
    <property type="entry name" value="PEPTIDASE S9 PROLYL OLIGOPEPTIDASE"/>
    <property type="match status" value="1"/>
</dbReference>
<dbReference type="Gene3D" id="3.40.50.1820">
    <property type="entry name" value="alpha/beta hydrolase"/>
    <property type="match status" value="1"/>
</dbReference>
<keyword evidence="2" id="KW-0378">Hydrolase</keyword>
<dbReference type="Gene3D" id="2.120.10.30">
    <property type="entry name" value="TolB, C-terminal domain"/>
    <property type="match status" value="1"/>
</dbReference>
<evidence type="ECO:0000313" key="3">
    <source>
        <dbReference type="Proteomes" id="UP000192660"/>
    </source>
</evidence>
<dbReference type="GO" id="GO:0006508">
    <property type="term" value="P:proteolysis"/>
    <property type="evidence" value="ECO:0007669"/>
    <property type="project" value="InterPro"/>
</dbReference>
<dbReference type="AlphaFoldDB" id="A0A1W1WK95"/>
<dbReference type="InterPro" id="IPR029058">
    <property type="entry name" value="AB_hydrolase_fold"/>
</dbReference>
<evidence type="ECO:0000259" key="1">
    <source>
        <dbReference type="Pfam" id="PF00326"/>
    </source>
</evidence>
<organism evidence="2 3">
    <name type="scientific">Sulfobacillus thermosulfidooxidans (strain DSM 9293 / VKM B-1269 / AT-1)</name>
    <dbReference type="NCBI Taxonomy" id="929705"/>
    <lineage>
        <taxon>Bacteria</taxon>
        <taxon>Bacillati</taxon>
        <taxon>Bacillota</taxon>
        <taxon>Clostridia</taxon>
        <taxon>Eubacteriales</taxon>
        <taxon>Clostridiales Family XVII. Incertae Sedis</taxon>
        <taxon>Sulfobacillus</taxon>
    </lineage>
</organism>
<dbReference type="Pfam" id="PF07676">
    <property type="entry name" value="PD40"/>
    <property type="match status" value="1"/>
</dbReference>
<accession>A0A1W1WK95</accession>
<keyword evidence="2" id="KW-0031">Aminopeptidase</keyword>
<evidence type="ECO:0000313" key="2">
    <source>
        <dbReference type="EMBL" id="SMC06707.1"/>
    </source>
</evidence>
<keyword evidence="2" id="KW-0645">Protease</keyword>
<gene>
    <name evidence="2" type="ORF">SAMN00768000_2973</name>
</gene>